<keyword evidence="3" id="KW-1185">Reference proteome</keyword>
<accession>A0A9D4DKK3</accession>
<feature type="compositionally biased region" description="Polar residues" evidence="1">
    <location>
        <begin position="25"/>
        <end position="34"/>
    </location>
</feature>
<reference evidence="2" key="1">
    <citation type="journal article" date="2019" name="bioRxiv">
        <title>The Genome of the Zebra Mussel, Dreissena polymorpha: A Resource for Invasive Species Research.</title>
        <authorList>
            <person name="McCartney M.A."/>
            <person name="Auch B."/>
            <person name="Kono T."/>
            <person name="Mallez S."/>
            <person name="Zhang Y."/>
            <person name="Obille A."/>
            <person name="Becker A."/>
            <person name="Abrahante J.E."/>
            <person name="Garbe J."/>
            <person name="Badalamenti J.P."/>
            <person name="Herman A."/>
            <person name="Mangelson H."/>
            <person name="Liachko I."/>
            <person name="Sullivan S."/>
            <person name="Sone E.D."/>
            <person name="Koren S."/>
            <person name="Silverstein K.A.T."/>
            <person name="Beckman K.B."/>
            <person name="Gohl D.M."/>
        </authorList>
    </citation>
    <scope>NUCLEOTIDE SEQUENCE</scope>
    <source>
        <strain evidence="2">Duluth1</strain>
        <tissue evidence="2">Whole animal</tissue>
    </source>
</reference>
<comment type="caution">
    <text evidence="2">The sequence shown here is derived from an EMBL/GenBank/DDBJ whole genome shotgun (WGS) entry which is preliminary data.</text>
</comment>
<proteinExistence type="predicted"/>
<protein>
    <submittedName>
        <fullName evidence="2">Uncharacterized protein</fullName>
    </submittedName>
</protein>
<dbReference type="Proteomes" id="UP000828390">
    <property type="component" value="Unassembled WGS sequence"/>
</dbReference>
<gene>
    <name evidence="2" type="ORF">DPMN_184536</name>
</gene>
<feature type="region of interest" description="Disordered" evidence="1">
    <location>
        <begin position="22"/>
        <end position="55"/>
    </location>
</feature>
<dbReference type="AlphaFoldDB" id="A0A9D4DKK3"/>
<evidence type="ECO:0000313" key="3">
    <source>
        <dbReference type="Proteomes" id="UP000828390"/>
    </source>
</evidence>
<reference evidence="2" key="2">
    <citation type="submission" date="2020-11" db="EMBL/GenBank/DDBJ databases">
        <authorList>
            <person name="McCartney M.A."/>
            <person name="Auch B."/>
            <person name="Kono T."/>
            <person name="Mallez S."/>
            <person name="Becker A."/>
            <person name="Gohl D.M."/>
            <person name="Silverstein K.A.T."/>
            <person name="Koren S."/>
            <person name="Bechman K.B."/>
            <person name="Herman A."/>
            <person name="Abrahante J.E."/>
            <person name="Garbe J."/>
        </authorList>
    </citation>
    <scope>NUCLEOTIDE SEQUENCE</scope>
    <source>
        <strain evidence="2">Duluth1</strain>
        <tissue evidence="2">Whole animal</tissue>
    </source>
</reference>
<name>A0A9D4DKK3_DREPO</name>
<evidence type="ECO:0000256" key="1">
    <source>
        <dbReference type="SAM" id="MobiDB-lite"/>
    </source>
</evidence>
<dbReference type="EMBL" id="JAIWYP010000010">
    <property type="protein sequence ID" value="KAH3750020.1"/>
    <property type="molecule type" value="Genomic_DNA"/>
</dbReference>
<organism evidence="2 3">
    <name type="scientific">Dreissena polymorpha</name>
    <name type="common">Zebra mussel</name>
    <name type="synonym">Mytilus polymorpha</name>
    <dbReference type="NCBI Taxonomy" id="45954"/>
    <lineage>
        <taxon>Eukaryota</taxon>
        <taxon>Metazoa</taxon>
        <taxon>Spiralia</taxon>
        <taxon>Lophotrochozoa</taxon>
        <taxon>Mollusca</taxon>
        <taxon>Bivalvia</taxon>
        <taxon>Autobranchia</taxon>
        <taxon>Heteroconchia</taxon>
        <taxon>Euheterodonta</taxon>
        <taxon>Imparidentia</taxon>
        <taxon>Neoheterodontei</taxon>
        <taxon>Myida</taxon>
        <taxon>Dreissenoidea</taxon>
        <taxon>Dreissenidae</taxon>
        <taxon>Dreissena</taxon>
    </lineage>
</organism>
<sequence>MDEFMHQSLLQVHSSCRHLLPPVSSDATHSNNKVLRSDCPAKPRQPTPHRGSRFSTRVVGTHQEAVGSWPSFSRVLPQFALPIALLVPEALASSFLLTTIARRDVEWSWRRLVVISGASPRSSINSQSLAEPMMPEFVDLCFLGAGPFSCTKLMNVSLVCIGGFFFGAT</sequence>
<evidence type="ECO:0000313" key="2">
    <source>
        <dbReference type="EMBL" id="KAH3750020.1"/>
    </source>
</evidence>